<name>A0A101N156_9ACTN</name>
<gene>
    <name evidence="2" type="ORF">AQI94_29075</name>
</gene>
<proteinExistence type="predicted"/>
<feature type="compositionally biased region" description="Low complexity" evidence="1">
    <location>
        <begin position="35"/>
        <end position="49"/>
    </location>
</feature>
<accession>A0A101N156</accession>
<evidence type="ECO:0000313" key="3">
    <source>
        <dbReference type="Proteomes" id="UP000053039"/>
    </source>
</evidence>
<sequence length="119" mass="12121">MDERAEGAPDADLDAPVDGFAEPPPDAPPDEPPHATRTTTPAITHAPAHPRIRAPPGPASMPTSMPHRGSGAGGDMGTASRTQNGDVCARDGHAPPIAAMLETMECRLGPEQGCEAVTG</sequence>
<comment type="caution">
    <text evidence="2">The sequence shown here is derived from an EMBL/GenBank/DDBJ whole genome shotgun (WGS) entry which is preliminary data.</text>
</comment>
<feature type="region of interest" description="Disordered" evidence="1">
    <location>
        <begin position="1"/>
        <end position="91"/>
    </location>
</feature>
<evidence type="ECO:0000256" key="1">
    <source>
        <dbReference type="SAM" id="MobiDB-lite"/>
    </source>
</evidence>
<protein>
    <submittedName>
        <fullName evidence="2">Uncharacterized protein</fullName>
    </submittedName>
</protein>
<reference evidence="2 3" key="1">
    <citation type="submission" date="2015-10" db="EMBL/GenBank/DDBJ databases">
        <title>Draft genome sequence of Streptomyces pseudovenezuelae DSM 40212, type strain for the species Streptomyces pseudovenezuelae.</title>
        <authorList>
            <person name="Ruckert C."/>
            <person name="Winkler A."/>
            <person name="Kalinowski J."/>
            <person name="Kampfer P."/>
            <person name="Glaeser S."/>
        </authorList>
    </citation>
    <scope>NUCLEOTIDE SEQUENCE [LARGE SCALE GENOMIC DNA]</scope>
    <source>
        <strain evidence="2 3">DSM 40212</strain>
    </source>
</reference>
<organism evidence="2 3">
    <name type="scientific">Streptomyces pseudovenezuelae</name>
    <dbReference type="NCBI Taxonomy" id="67350"/>
    <lineage>
        <taxon>Bacteria</taxon>
        <taxon>Bacillati</taxon>
        <taxon>Actinomycetota</taxon>
        <taxon>Actinomycetes</taxon>
        <taxon>Kitasatosporales</taxon>
        <taxon>Streptomycetaceae</taxon>
        <taxon>Streptomyces</taxon>
        <taxon>Streptomyces aurantiacus group</taxon>
    </lineage>
</organism>
<dbReference type="EMBL" id="LMWM01000030">
    <property type="protein sequence ID" value="KUM84630.1"/>
    <property type="molecule type" value="Genomic_DNA"/>
</dbReference>
<evidence type="ECO:0000313" key="2">
    <source>
        <dbReference type="EMBL" id="KUM84630.1"/>
    </source>
</evidence>
<dbReference type="AlphaFoldDB" id="A0A101N156"/>
<dbReference type="Proteomes" id="UP000053039">
    <property type="component" value="Unassembled WGS sequence"/>
</dbReference>